<evidence type="ECO:0000256" key="3">
    <source>
        <dbReference type="ARBA" id="ARBA00022833"/>
    </source>
</evidence>
<keyword evidence="2" id="KW-0863">Zinc-finger</keyword>
<name>A0A1G9ZSB7_9FIRM</name>
<keyword evidence="6" id="KW-1185">Reference proteome</keyword>
<dbReference type="GO" id="GO:0003899">
    <property type="term" value="F:DNA-directed RNA polymerase activity"/>
    <property type="evidence" value="ECO:0007669"/>
    <property type="project" value="InterPro"/>
</dbReference>
<dbReference type="RefSeq" id="WP_092074970.1">
    <property type="nucleotide sequence ID" value="NZ_FNHB01000015.1"/>
</dbReference>
<dbReference type="OrthoDB" id="1671549at2"/>
<dbReference type="Pfam" id="PF06048">
    <property type="entry name" value="DUF927"/>
    <property type="match status" value="1"/>
</dbReference>
<dbReference type="InterPro" id="IPR002694">
    <property type="entry name" value="Znf_CHC2"/>
</dbReference>
<dbReference type="PANTHER" id="PTHR30313">
    <property type="entry name" value="DNA PRIMASE"/>
    <property type="match status" value="1"/>
</dbReference>
<evidence type="ECO:0000256" key="2">
    <source>
        <dbReference type="ARBA" id="ARBA00022771"/>
    </source>
</evidence>
<dbReference type="PANTHER" id="PTHR30313:SF2">
    <property type="entry name" value="DNA PRIMASE"/>
    <property type="match status" value="1"/>
</dbReference>
<keyword evidence="1" id="KW-0479">Metal-binding</keyword>
<dbReference type="AlphaFoldDB" id="A0A1G9ZSB7"/>
<organism evidence="5 6">
    <name type="scientific">Dendrosporobacter quercicolus</name>
    <dbReference type="NCBI Taxonomy" id="146817"/>
    <lineage>
        <taxon>Bacteria</taxon>
        <taxon>Bacillati</taxon>
        <taxon>Bacillota</taxon>
        <taxon>Negativicutes</taxon>
        <taxon>Selenomonadales</taxon>
        <taxon>Sporomusaceae</taxon>
        <taxon>Dendrosporobacter</taxon>
    </lineage>
</organism>
<dbReference type="InterPro" id="IPR050219">
    <property type="entry name" value="DnaG_primase"/>
</dbReference>
<protein>
    <submittedName>
        <fullName evidence="5">Uncharcterized protein, DUF927 family</fullName>
    </submittedName>
</protein>
<evidence type="ECO:0000313" key="6">
    <source>
        <dbReference type="Proteomes" id="UP000214880"/>
    </source>
</evidence>
<dbReference type="GO" id="GO:0008270">
    <property type="term" value="F:zinc ion binding"/>
    <property type="evidence" value="ECO:0007669"/>
    <property type="project" value="UniProtKB-KW"/>
</dbReference>
<dbReference type="InterPro" id="IPR040538">
    <property type="entry name" value="Cch_HTH"/>
</dbReference>
<sequence length="840" mass="95420">MQEDIDKLVDWKQFYSQYLPGLKPKGDELHGLCPFHNEKNPSFGIKIKTGQYKCLSCGASGNAWTFLQEYKSMSKEEATKTIMDFAGIKPAASKTSARRPKFTIEEYATVKRLDIEKLQSYGIKNSHKGMVLPYMDEKGNLMATRYRHSLKGGPRFTWVRGSKVTPYGLWMLRIAKEKGYIIIVEGESDCHTLWEHDIPALGVPGADTFQPRWAQHFEGLNVYLYKEPEQSGEIFIKKVCKGLLENHFSGKVYLLLLQSHKDPSDLHLAGQDVFKEQWAAAINMANPLDIRIASCLAEKVIDDQPFTPIRPENWRYSEYGVYGLDEKGIEEKISPLPVIITKRLQDVDTQTEKLEVAWRRHGKWESIKAEKATLFQYSKIAELANTGMPVSSKNAKEMVSYLFDMEAANMEFLPTVHSVSHLGWLGKDQFLPGHAGEIALDMDAKRGMHFLVNGFEKAGDFDVWKTCMEYVIQNPIAQLMLAGSFASPLLQIIGHRNFIIHVWGASKGGKTAAMKAALSVWGNPERIMVSFNATQVGLERTCQFLNNLPLGVDERQLAGDKQEFLDKLVYAVSAGQGKTRGDKGGGLQAKAFWNLVVLTTGEESLAGDTSHSGVRTRALELYGIPLPDEKEASNVHRVTDLHYGHAGVIFMKHVLEELRREKDFFHKEYSNVYRQLQDKWPHIAQPHISAIAVLSVAHYWARQWVWGITEEQAKEEMIRMAVAGVDLLSTSQETDYVDRAWDFTAAWIASNDDRFREKCHQEQYGYYDSLLNQYWLVPSIYKKVLTEAGYSVSRVLREFYEKGFIDAQSAGGGKMTFSVMKRWKDKSIRMIVLKKTLEID</sequence>
<dbReference type="SMART" id="SM00400">
    <property type="entry name" value="ZnF_CHCC"/>
    <property type="match status" value="1"/>
</dbReference>
<dbReference type="GO" id="GO:0006269">
    <property type="term" value="P:DNA replication, synthesis of primer"/>
    <property type="evidence" value="ECO:0007669"/>
    <property type="project" value="TreeGrafter"/>
</dbReference>
<gene>
    <name evidence="5" type="ORF">SAMN04488502_11554</name>
</gene>
<evidence type="ECO:0000313" key="5">
    <source>
        <dbReference type="EMBL" id="SDN24309.1"/>
    </source>
</evidence>
<dbReference type="Gene3D" id="3.40.1360.10">
    <property type="match status" value="1"/>
</dbReference>
<evidence type="ECO:0000256" key="1">
    <source>
        <dbReference type="ARBA" id="ARBA00022723"/>
    </source>
</evidence>
<evidence type="ECO:0000259" key="4">
    <source>
        <dbReference type="SMART" id="SM00400"/>
    </source>
</evidence>
<dbReference type="EMBL" id="FNHB01000015">
    <property type="protein sequence ID" value="SDN24309.1"/>
    <property type="molecule type" value="Genomic_DNA"/>
</dbReference>
<dbReference type="Proteomes" id="UP000214880">
    <property type="component" value="Unassembled WGS sequence"/>
</dbReference>
<dbReference type="STRING" id="146817.SAMN04488502_11554"/>
<dbReference type="GO" id="GO:0003677">
    <property type="term" value="F:DNA binding"/>
    <property type="evidence" value="ECO:0007669"/>
    <property type="project" value="InterPro"/>
</dbReference>
<dbReference type="InterPro" id="IPR009270">
    <property type="entry name" value="DUF927"/>
</dbReference>
<proteinExistence type="predicted"/>
<reference evidence="5 6" key="1">
    <citation type="submission" date="2016-10" db="EMBL/GenBank/DDBJ databases">
        <authorList>
            <person name="de Groot N.N."/>
        </authorList>
    </citation>
    <scope>NUCLEOTIDE SEQUENCE [LARGE SCALE GENOMIC DNA]</scope>
    <source>
        <strain evidence="5 6">DSM 1736</strain>
    </source>
</reference>
<keyword evidence="3" id="KW-0862">Zinc</keyword>
<dbReference type="Gene3D" id="3.90.580.10">
    <property type="entry name" value="Zinc finger, CHC2-type domain"/>
    <property type="match status" value="1"/>
</dbReference>
<dbReference type="GO" id="GO:0005737">
    <property type="term" value="C:cytoplasm"/>
    <property type="evidence" value="ECO:0007669"/>
    <property type="project" value="TreeGrafter"/>
</dbReference>
<dbReference type="Pfam" id="PF18662">
    <property type="entry name" value="HTH_56"/>
    <property type="match status" value="1"/>
</dbReference>
<dbReference type="InterPro" id="IPR036977">
    <property type="entry name" value="DNA_primase_Znf_CHC2"/>
</dbReference>
<feature type="domain" description="Zinc finger CHC2-type" evidence="4">
    <location>
        <begin position="29"/>
        <end position="83"/>
    </location>
</feature>
<accession>A0A1G9ZSB7</accession>
<dbReference type="SUPFAM" id="SSF57783">
    <property type="entry name" value="Zinc beta-ribbon"/>
    <property type="match status" value="1"/>
</dbReference>
<dbReference type="Pfam" id="PF01807">
    <property type="entry name" value="Zn_ribbon_DnaG"/>
    <property type="match status" value="1"/>
</dbReference>